<dbReference type="InterPro" id="IPR013216">
    <property type="entry name" value="Methyltransf_11"/>
</dbReference>
<accession>A0A1H0FJN3</accession>
<dbReference type="Pfam" id="PF08241">
    <property type="entry name" value="Methyltransf_11"/>
    <property type="match status" value="1"/>
</dbReference>
<reference evidence="2 3" key="1">
    <citation type="submission" date="2016-10" db="EMBL/GenBank/DDBJ databases">
        <authorList>
            <person name="de Groot N.N."/>
        </authorList>
    </citation>
    <scope>NUCLEOTIDE SEQUENCE [LARGE SCALE GENOMIC DNA]</scope>
    <source>
        <strain evidence="2 3">CGMCC 1.3442</strain>
    </source>
</reference>
<gene>
    <name evidence="2" type="ORF">SAMN05216498_0281</name>
</gene>
<dbReference type="Gene3D" id="3.40.50.150">
    <property type="entry name" value="Vaccinia Virus protein VP39"/>
    <property type="match status" value="1"/>
</dbReference>
<feature type="domain" description="Methyltransferase type 11" evidence="1">
    <location>
        <begin position="45"/>
        <end position="134"/>
    </location>
</feature>
<proteinExistence type="predicted"/>
<dbReference type="STRING" id="237069.SAMN05216498_0281"/>
<dbReference type="Proteomes" id="UP000199334">
    <property type="component" value="Unassembled WGS sequence"/>
</dbReference>
<evidence type="ECO:0000259" key="1">
    <source>
        <dbReference type="Pfam" id="PF08241"/>
    </source>
</evidence>
<dbReference type="RefSeq" id="WP_093857823.1">
    <property type="nucleotide sequence ID" value="NZ_BJVZ01000014.1"/>
</dbReference>
<dbReference type="EMBL" id="FNIG01000012">
    <property type="protein sequence ID" value="SDN94810.1"/>
    <property type="molecule type" value="Genomic_DNA"/>
</dbReference>
<evidence type="ECO:0000313" key="3">
    <source>
        <dbReference type="Proteomes" id="UP000199334"/>
    </source>
</evidence>
<name>A0A1H0FJN3_9BACI</name>
<organism evidence="2 3">
    <name type="scientific">Tenuibacillus multivorans</name>
    <dbReference type="NCBI Taxonomy" id="237069"/>
    <lineage>
        <taxon>Bacteria</taxon>
        <taxon>Bacillati</taxon>
        <taxon>Bacillota</taxon>
        <taxon>Bacilli</taxon>
        <taxon>Bacillales</taxon>
        <taxon>Bacillaceae</taxon>
        <taxon>Tenuibacillus</taxon>
    </lineage>
</organism>
<keyword evidence="2" id="KW-0489">Methyltransferase</keyword>
<dbReference type="InterPro" id="IPR029063">
    <property type="entry name" value="SAM-dependent_MTases_sf"/>
</dbReference>
<evidence type="ECO:0000313" key="2">
    <source>
        <dbReference type="EMBL" id="SDN94810.1"/>
    </source>
</evidence>
<dbReference type="AlphaFoldDB" id="A0A1H0FJN3"/>
<keyword evidence="2" id="KW-0808">Transferase</keyword>
<dbReference type="PANTHER" id="PTHR43591:SF110">
    <property type="entry name" value="RHODANESE DOMAIN-CONTAINING PROTEIN"/>
    <property type="match status" value="1"/>
</dbReference>
<keyword evidence="3" id="KW-1185">Reference proteome</keyword>
<dbReference type="OrthoDB" id="43862at2"/>
<dbReference type="SUPFAM" id="SSF53335">
    <property type="entry name" value="S-adenosyl-L-methionine-dependent methyltransferases"/>
    <property type="match status" value="1"/>
</dbReference>
<protein>
    <submittedName>
        <fullName evidence="2">Methyltransferase domain-containing protein</fullName>
    </submittedName>
</protein>
<sequence length="212" mass="24112">MKQSDIIPFYGGKYPELFEIERRCMDREGKVIDFLNSSLPNGKILDIGAGNGFTAEKVMHSSRQIIAMEPDDNMIDQHKDLVWAKGTAQHIPFHSNTFEAAYATWAFFFNGIPDLDQGLKEAKRVVKSGGDIIIVDNYGHDEFLSYSKQNLSSDSKMWTERGFTAHFIETAFIFDSVEEARTLLSFYFGEAGQTVEKTTFEYKVVAYTKQVE</sequence>
<dbReference type="GO" id="GO:0032259">
    <property type="term" value="P:methylation"/>
    <property type="evidence" value="ECO:0007669"/>
    <property type="project" value="UniProtKB-KW"/>
</dbReference>
<dbReference type="CDD" id="cd02440">
    <property type="entry name" value="AdoMet_MTases"/>
    <property type="match status" value="1"/>
</dbReference>
<dbReference type="PANTHER" id="PTHR43591">
    <property type="entry name" value="METHYLTRANSFERASE"/>
    <property type="match status" value="1"/>
</dbReference>
<dbReference type="GO" id="GO:0008757">
    <property type="term" value="F:S-adenosylmethionine-dependent methyltransferase activity"/>
    <property type="evidence" value="ECO:0007669"/>
    <property type="project" value="InterPro"/>
</dbReference>